<organism evidence="6 7">
    <name type="scientific">Anopheles maculatus</name>
    <dbReference type="NCBI Taxonomy" id="74869"/>
    <lineage>
        <taxon>Eukaryota</taxon>
        <taxon>Metazoa</taxon>
        <taxon>Ecdysozoa</taxon>
        <taxon>Arthropoda</taxon>
        <taxon>Hexapoda</taxon>
        <taxon>Insecta</taxon>
        <taxon>Pterygota</taxon>
        <taxon>Neoptera</taxon>
        <taxon>Endopterygota</taxon>
        <taxon>Diptera</taxon>
        <taxon>Nematocera</taxon>
        <taxon>Culicoidea</taxon>
        <taxon>Culicidae</taxon>
        <taxon>Anophelinae</taxon>
        <taxon>Anopheles</taxon>
        <taxon>Anopheles maculatus group</taxon>
    </lineage>
</organism>
<dbReference type="AlphaFoldDB" id="A0A182T9P0"/>
<keyword evidence="4" id="KW-1133">Transmembrane helix</keyword>
<feature type="transmembrane region" description="Helical" evidence="4">
    <location>
        <begin position="159"/>
        <end position="181"/>
    </location>
</feature>
<dbReference type="SUPFAM" id="SSF57850">
    <property type="entry name" value="RING/U-box"/>
    <property type="match status" value="1"/>
</dbReference>
<feature type="transmembrane region" description="Helical" evidence="4">
    <location>
        <begin position="187"/>
        <end position="205"/>
    </location>
</feature>
<protein>
    <recommendedName>
        <fullName evidence="5">RING-CH-type domain-containing protein</fullName>
    </recommendedName>
</protein>
<dbReference type="PANTHER" id="PTHR20893:SF2">
    <property type="entry name" value="LD08641P"/>
    <property type="match status" value="1"/>
</dbReference>
<dbReference type="InterPro" id="IPR011016">
    <property type="entry name" value="Znf_RING-CH"/>
</dbReference>
<dbReference type="Pfam" id="PF12906">
    <property type="entry name" value="RINGv"/>
    <property type="match status" value="1"/>
</dbReference>
<keyword evidence="4" id="KW-0472">Membrane</keyword>
<dbReference type="Proteomes" id="UP000075901">
    <property type="component" value="Unassembled WGS sequence"/>
</dbReference>
<evidence type="ECO:0000313" key="7">
    <source>
        <dbReference type="Proteomes" id="UP000075901"/>
    </source>
</evidence>
<dbReference type="Gene3D" id="3.30.40.10">
    <property type="entry name" value="Zinc/RING finger domain, C3HC4 (zinc finger)"/>
    <property type="match status" value="1"/>
</dbReference>
<sequence>VPVYSRNWHDIVFRLAEVGVALWFPCCLWNSMAPEQLWILNPRKLLTRQIDPVAGSSCAAGTAEAPAEPSTSANAEEGRSFLAKKDCWICYDADKPEPLIQPCKCIGDVSSVHHECLRRWLVDSCDNSEAVLKCKVCDSPYEIERSNRLDWEKGFTIQYWAKTIIIVTLICVTGAGAWVIIQLTQDSFMRVLVAGFANIIAYVLFKMLGKNMAIAIERAKVSSIYIVTSVNDLQT</sequence>
<keyword evidence="3" id="KW-0862">Zinc</keyword>
<name>A0A182T9P0_9DIPT</name>
<dbReference type="SMART" id="SM00744">
    <property type="entry name" value="RINGv"/>
    <property type="match status" value="1"/>
</dbReference>
<keyword evidence="1" id="KW-0479">Metal-binding</keyword>
<evidence type="ECO:0000256" key="3">
    <source>
        <dbReference type="ARBA" id="ARBA00022833"/>
    </source>
</evidence>
<keyword evidence="7" id="KW-1185">Reference proteome</keyword>
<feature type="domain" description="RING-CH-type" evidence="5">
    <location>
        <begin position="79"/>
        <end position="144"/>
    </location>
</feature>
<dbReference type="PROSITE" id="PS51292">
    <property type="entry name" value="ZF_RING_CH"/>
    <property type="match status" value="1"/>
</dbReference>
<evidence type="ECO:0000259" key="5">
    <source>
        <dbReference type="PROSITE" id="PS51292"/>
    </source>
</evidence>
<dbReference type="InterPro" id="IPR013083">
    <property type="entry name" value="Znf_RING/FYVE/PHD"/>
</dbReference>
<evidence type="ECO:0000256" key="2">
    <source>
        <dbReference type="ARBA" id="ARBA00022771"/>
    </source>
</evidence>
<proteinExistence type="predicted"/>
<dbReference type="PANTHER" id="PTHR20893">
    <property type="entry name" value="LD08641P"/>
    <property type="match status" value="1"/>
</dbReference>
<dbReference type="VEuPathDB" id="VectorBase:AMAM022457"/>
<reference evidence="7" key="1">
    <citation type="submission" date="2013-09" db="EMBL/GenBank/DDBJ databases">
        <title>The Genome Sequence of Anopheles maculatus species B.</title>
        <authorList>
            <consortium name="The Broad Institute Genomics Platform"/>
            <person name="Neafsey D.E."/>
            <person name="Besansky N."/>
            <person name="Howell P."/>
            <person name="Walton C."/>
            <person name="Young S.K."/>
            <person name="Zeng Q."/>
            <person name="Gargeya S."/>
            <person name="Fitzgerald M."/>
            <person name="Haas B."/>
            <person name="Abouelleil A."/>
            <person name="Allen A.W."/>
            <person name="Alvarado L."/>
            <person name="Arachchi H.M."/>
            <person name="Berlin A.M."/>
            <person name="Chapman S.B."/>
            <person name="Gainer-Dewar J."/>
            <person name="Goldberg J."/>
            <person name="Griggs A."/>
            <person name="Gujja S."/>
            <person name="Hansen M."/>
            <person name="Howarth C."/>
            <person name="Imamovic A."/>
            <person name="Ireland A."/>
            <person name="Larimer J."/>
            <person name="McCowan C."/>
            <person name="Murphy C."/>
            <person name="Pearson M."/>
            <person name="Poon T.W."/>
            <person name="Priest M."/>
            <person name="Roberts A."/>
            <person name="Saif S."/>
            <person name="Shea T."/>
            <person name="Sisk P."/>
            <person name="Sykes S."/>
            <person name="Wortman J."/>
            <person name="Nusbaum C."/>
            <person name="Birren B."/>
        </authorList>
    </citation>
    <scope>NUCLEOTIDE SEQUENCE [LARGE SCALE GENOMIC DNA]</scope>
    <source>
        <strain evidence="7">maculatus3</strain>
    </source>
</reference>
<dbReference type="GO" id="GO:0008270">
    <property type="term" value="F:zinc ion binding"/>
    <property type="evidence" value="ECO:0007669"/>
    <property type="project" value="UniProtKB-KW"/>
</dbReference>
<evidence type="ECO:0000256" key="4">
    <source>
        <dbReference type="SAM" id="Phobius"/>
    </source>
</evidence>
<keyword evidence="2" id="KW-0863">Zinc-finger</keyword>
<dbReference type="CDD" id="cd16495">
    <property type="entry name" value="RING_CH-C4HC3_MARCH"/>
    <property type="match status" value="1"/>
</dbReference>
<keyword evidence="4" id="KW-0812">Transmembrane</keyword>
<dbReference type="EnsemblMetazoa" id="AMAM022457-RA">
    <property type="protein sequence ID" value="AMAM022457-PA"/>
    <property type="gene ID" value="AMAM022457"/>
</dbReference>
<reference evidence="6" key="2">
    <citation type="submission" date="2020-05" db="UniProtKB">
        <authorList>
            <consortium name="EnsemblMetazoa"/>
        </authorList>
    </citation>
    <scope>IDENTIFICATION</scope>
    <source>
        <strain evidence="6">maculatus3</strain>
    </source>
</reference>
<evidence type="ECO:0000313" key="6">
    <source>
        <dbReference type="EnsemblMetazoa" id="AMAM022457-PA"/>
    </source>
</evidence>
<evidence type="ECO:0000256" key="1">
    <source>
        <dbReference type="ARBA" id="ARBA00022723"/>
    </source>
</evidence>
<accession>A0A182T9P0</accession>